<protein>
    <submittedName>
        <fullName evidence="1">Uncharacterized protein</fullName>
    </submittedName>
</protein>
<evidence type="ECO:0000313" key="1">
    <source>
        <dbReference type="EMBL" id="KAI4585464.1"/>
    </source>
</evidence>
<keyword evidence="2" id="KW-1185">Reference proteome</keyword>
<reference evidence="1" key="1">
    <citation type="submission" date="2022-03" db="EMBL/GenBank/DDBJ databases">
        <title>Genomic analyses of argali, domestic sheep and their hybrids provide insights into chromosomal evolution, heterosis and genetic basis of agronomic traits.</title>
        <authorList>
            <person name="Li M."/>
        </authorList>
    </citation>
    <scope>NUCLEOTIDE SEQUENCE</scope>
    <source>
        <strain evidence="1">F1 hybrid</strain>
    </source>
</reference>
<dbReference type="EMBL" id="CM043029">
    <property type="protein sequence ID" value="KAI4585464.1"/>
    <property type="molecule type" value="Genomic_DNA"/>
</dbReference>
<name>A0ACB9V6T2_9CETA</name>
<gene>
    <name evidence="1" type="ORF">MJG53_005698</name>
</gene>
<organism evidence="1 2">
    <name type="scientific">Ovis ammon polii x Ovis aries</name>
    <dbReference type="NCBI Taxonomy" id="2918886"/>
    <lineage>
        <taxon>Eukaryota</taxon>
        <taxon>Metazoa</taxon>
        <taxon>Chordata</taxon>
        <taxon>Craniata</taxon>
        <taxon>Vertebrata</taxon>
        <taxon>Euteleostomi</taxon>
        <taxon>Mammalia</taxon>
        <taxon>Eutheria</taxon>
        <taxon>Laurasiatheria</taxon>
        <taxon>Artiodactyla</taxon>
        <taxon>Ruminantia</taxon>
        <taxon>Pecora</taxon>
        <taxon>Bovidae</taxon>
        <taxon>Caprinae</taxon>
        <taxon>Ovis</taxon>
    </lineage>
</organism>
<comment type="caution">
    <text evidence="1">The sequence shown here is derived from an EMBL/GenBank/DDBJ whole genome shotgun (WGS) entry which is preliminary data.</text>
</comment>
<evidence type="ECO:0000313" key="2">
    <source>
        <dbReference type="Proteomes" id="UP001057279"/>
    </source>
</evidence>
<proteinExistence type="predicted"/>
<sequence length="243" mass="27796">MFCSQQSDRLPGSPVWHDFRNDQKPQGDLISFLPFSRLEGGKKQLTWFYGNDLQIVQIGSIWHRKQYPNLDFNKGESEKEEGERSFSTRFLLIGSGILSLRTQNGQGNSQGEAASRWDPEDWIGITRSGGLMTKAKGRGVPWLVWNRFSILVPIEDLKSRWSLTQHRKALSVERAGRISGFPTAALESASGRAFSRPLWYTAIDQYPAEVTSHLDRFSQCENHTIFHITWWTKPQVLESLARL</sequence>
<dbReference type="Proteomes" id="UP001057279">
    <property type="component" value="Linkage Group LG04"/>
</dbReference>
<accession>A0ACB9V6T2</accession>